<organism evidence="7 8">
    <name type="scientific">Ligaoa zhengdingensis</name>
    <dbReference type="NCBI Taxonomy" id="2763658"/>
    <lineage>
        <taxon>Bacteria</taxon>
        <taxon>Bacillati</taxon>
        <taxon>Bacillota</taxon>
        <taxon>Clostridia</taxon>
        <taxon>Eubacteriales</taxon>
        <taxon>Oscillospiraceae</taxon>
        <taxon>Ligaoa</taxon>
    </lineage>
</organism>
<dbReference type="NCBIfam" id="NF010539">
    <property type="entry name" value="PRK13927.1"/>
    <property type="match status" value="1"/>
</dbReference>
<comment type="caution">
    <text evidence="6">Lacks conserved residue(s) required for the propagation of feature annotation.</text>
</comment>
<dbReference type="GO" id="GO:0008360">
    <property type="term" value="P:regulation of cell shape"/>
    <property type="evidence" value="ECO:0007669"/>
    <property type="project" value="UniProtKB-UniRule"/>
</dbReference>
<evidence type="ECO:0000256" key="3">
    <source>
        <dbReference type="ARBA" id="ARBA00022840"/>
    </source>
</evidence>
<evidence type="ECO:0000256" key="5">
    <source>
        <dbReference type="ARBA" id="ARBA00023458"/>
    </source>
</evidence>
<dbReference type="AlphaFoldDB" id="A0A926I3W8"/>
<dbReference type="GO" id="GO:0005524">
    <property type="term" value="F:ATP binding"/>
    <property type="evidence" value="ECO:0007669"/>
    <property type="project" value="UniProtKB-KW"/>
</dbReference>
<dbReference type="InterPro" id="IPR004753">
    <property type="entry name" value="MreB"/>
</dbReference>
<protein>
    <recommendedName>
        <fullName evidence="6">Cell shape-determining protein MreB</fullName>
    </recommendedName>
</protein>
<evidence type="ECO:0000256" key="4">
    <source>
        <dbReference type="ARBA" id="ARBA00022960"/>
    </source>
</evidence>
<dbReference type="GO" id="GO:0005737">
    <property type="term" value="C:cytoplasm"/>
    <property type="evidence" value="ECO:0007669"/>
    <property type="project" value="UniProtKB-SubCell"/>
</dbReference>
<gene>
    <name evidence="6" type="primary">mreB</name>
    <name evidence="7" type="ORF">H8711_03180</name>
</gene>
<feature type="binding site" evidence="6">
    <location>
        <begin position="155"/>
        <end position="157"/>
    </location>
    <ligand>
        <name>ATP</name>
        <dbReference type="ChEBI" id="CHEBI:30616"/>
    </ligand>
</feature>
<dbReference type="NCBIfam" id="TIGR00904">
    <property type="entry name" value="mreB"/>
    <property type="match status" value="1"/>
</dbReference>
<dbReference type="Proteomes" id="UP000653127">
    <property type="component" value="Unassembled WGS sequence"/>
</dbReference>
<dbReference type="PANTHER" id="PTHR42749">
    <property type="entry name" value="CELL SHAPE-DETERMINING PROTEIN MREB"/>
    <property type="match status" value="1"/>
</dbReference>
<comment type="subcellular location">
    <subcellularLocation>
        <location evidence="6">Cytoplasm</location>
    </subcellularLocation>
    <text evidence="6">Membrane-associated.</text>
</comment>
<comment type="subunit">
    <text evidence="6">Forms polymers.</text>
</comment>
<reference evidence="7" key="1">
    <citation type="submission" date="2020-08" db="EMBL/GenBank/DDBJ databases">
        <title>Genome public.</title>
        <authorList>
            <person name="Liu C."/>
            <person name="Sun Q."/>
        </authorList>
    </citation>
    <scope>NUCLEOTIDE SEQUENCE</scope>
    <source>
        <strain evidence="7">NSJ-31</strain>
    </source>
</reference>
<dbReference type="GO" id="GO:0000902">
    <property type="term" value="P:cell morphogenesis"/>
    <property type="evidence" value="ECO:0007669"/>
    <property type="project" value="InterPro"/>
</dbReference>
<evidence type="ECO:0000256" key="1">
    <source>
        <dbReference type="ARBA" id="ARBA00022490"/>
    </source>
</evidence>
<keyword evidence="2 6" id="KW-0547">Nucleotide-binding</keyword>
<evidence type="ECO:0000256" key="2">
    <source>
        <dbReference type="ARBA" id="ARBA00022741"/>
    </source>
</evidence>
<keyword evidence="8" id="KW-1185">Reference proteome</keyword>
<dbReference type="PRINTS" id="PR01652">
    <property type="entry name" value="SHAPEPROTEIN"/>
</dbReference>
<comment type="caution">
    <text evidence="7">The sequence shown here is derived from an EMBL/GenBank/DDBJ whole genome shotgun (WGS) entry which is preliminary data.</text>
</comment>
<accession>A0A926I3W8</accession>
<dbReference type="InterPro" id="IPR056546">
    <property type="entry name" value="MreB_MamK-like"/>
</dbReference>
<dbReference type="HAMAP" id="MF_02207">
    <property type="entry name" value="MreB"/>
    <property type="match status" value="1"/>
</dbReference>
<sequence>MSNIDIGIDLGTTTVLIYTKEKGICLKEPSVVAVNTRTGQLLAVGSEAASMLGKTPDKIRAVCPLADGVIADYELCEQMVKYFLKKVSESSMVKPRVAICVPSGITDVESRAVIDAAVVAGARKVYLVEEPVAAAIGAGVDINRANGNIILDIGGGTTDVAVLSLNGIVTKASLKVAGNRFDEIIIKYVRDNYNVLIGKRTAESIKIGVGSVAPKLEEMEMDFRGRNLMSGLPQKRTIRRSEVREALMDPVIQILQAVRSVIERTPPELVGDMINNGIVLTGGGAKLHGLPELVRKVLKIEAYLAPNSEECVAIGTGKLFDFTDEFSDGIVDSILYPHSR</sequence>
<dbReference type="CDD" id="cd10225">
    <property type="entry name" value="ASKHA_NBD_MreB-like"/>
    <property type="match status" value="1"/>
</dbReference>
<evidence type="ECO:0000313" key="8">
    <source>
        <dbReference type="Proteomes" id="UP000653127"/>
    </source>
</evidence>
<keyword evidence="3 6" id="KW-0067">ATP-binding</keyword>
<comment type="similarity">
    <text evidence="5 6">Belongs to the FtsA/MreB family.</text>
</comment>
<proteinExistence type="inferred from homology"/>
<dbReference type="InterPro" id="IPR043129">
    <property type="entry name" value="ATPase_NBD"/>
</dbReference>
<evidence type="ECO:0000256" key="6">
    <source>
        <dbReference type="HAMAP-Rule" id="MF_02207"/>
    </source>
</evidence>
<name>A0A926I3W8_9FIRM</name>
<evidence type="ECO:0000313" key="7">
    <source>
        <dbReference type="EMBL" id="MBC8545943.1"/>
    </source>
</evidence>
<dbReference type="SUPFAM" id="SSF53067">
    <property type="entry name" value="Actin-like ATPase domain"/>
    <property type="match status" value="2"/>
</dbReference>
<dbReference type="EMBL" id="JACRST010000002">
    <property type="protein sequence ID" value="MBC8545943.1"/>
    <property type="molecule type" value="Genomic_DNA"/>
</dbReference>
<comment type="function">
    <text evidence="6">Forms membrane-associated dynamic filaments that are essential for cell shape determination. Acts by regulating cell wall synthesis and cell elongation, and thus cell shape. A feedback loop between cell geometry and MreB localization may maintain elongated cell shape by targeting cell wall growth to regions of negative cell wall curvature.</text>
</comment>
<dbReference type="Gene3D" id="3.30.420.40">
    <property type="match status" value="2"/>
</dbReference>
<keyword evidence="4 6" id="KW-0133">Cell shape</keyword>
<dbReference type="Pfam" id="PF06723">
    <property type="entry name" value="MreB_Mbl"/>
    <property type="match status" value="1"/>
</dbReference>
<feature type="binding site" evidence="6">
    <location>
        <begin position="203"/>
        <end position="206"/>
    </location>
    <ligand>
        <name>ATP</name>
        <dbReference type="ChEBI" id="CHEBI:30616"/>
    </ligand>
</feature>
<keyword evidence="1 6" id="KW-0963">Cytoplasm</keyword>
<dbReference type="PANTHER" id="PTHR42749:SF1">
    <property type="entry name" value="CELL SHAPE-DETERMINING PROTEIN MREB"/>
    <property type="match status" value="1"/>
</dbReference>
<dbReference type="RefSeq" id="WP_249282091.1">
    <property type="nucleotide sequence ID" value="NZ_JACRST010000002.1"/>
</dbReference>